<keyword evidence="2" id="KW-0472">Membrane</keyword>
<evidence type="ECO:0000256" key="2">
    <source>
        <dbReference type="SAM" id="Phobius"/>
    </source>
</evidence>
<gene>
    <name evidence="3" type="ORF">WJX75_005355</name>
</gene>
<feature type="compositionally biased region" description="Basic and acidic residues" evidence="1">
    <location>
        <begin position="212"/>
        <end position="224"/>
    </location>
</feature>
<organism evidence="3 4">
    <name type="scientific">Coccomyxa subellipsoidea</name>
    <dbReference type="NCBI Taxonomy" id="248742"/>
    <lineage>
        <taxon>Eukaryota</taxon>
        <taxon>Viridiplantae</taxon>
        <taxon>Chlorophyta</taxon>
        <taxon>core chlorophytes</taxon>
        <taxon>Trebouxiophyceae</taxon>
        <taxon>Trebouxiophyceae incertae sedis</taxon>
        <taxon>Coccomyxaceae</taxon>
        <taxon>Coccomyxa</taxon>
    </lineage>
</organism>
<accession>A0ABR2YTS9</accession>
<keyword evidence="2" id="KW-0812">Transmembrane</keyword>
<evidence type="ECO:0000256" key="1">
    <source>
        <dbReference type="SAM" id="MobiDB-lite"/>
    </source>
</evidence>
<protein>
    <submittedName>
        <fullName evidence="3">Uncharacterized protein</fullName>
    </submittedName>
</protein>
<reference evidence="3 4" key="1">
    <citation type="journal article" date="2024" name="Nat. Commun.">
        <title>Phylogenomics reveals the evolutionary origins of lichenization in chlorophyte algae.</title>
        <authorList>
            <person name="Puginier C."/>
            <person name="Libourel C."/>
            <person name="Otte J."/>
            <person name="Skaloud P."/>
            <person name="Haon M."/>
            <person name="Grisel S."/>
            <person name="Petersen M."/>
            <person name="Berrin J.G."/>
            <person name="Delaux P.M."/>
            <person name="Dal Grande F."/>
            <person name="Keller J."/>
        </authorList>
    </citation>
    <scope>NUCLEOTIDE SEQUENCE [LARGE SCALE GENOMIC DNA]</scope>
    <source>
        <strain evidence="3 4">SAG 216-7</strain>
    </source>
</reference>
<dbReference type="Proteomes" id="UP001491310">
    <property type="component" value="Unassembled WGS sequence"/>
</dbReference>
<proteinExistence type="predicted"/>
<keyword evidence="4" id="KW-1185">Reference proteome</keyword>
<feature type="compositionally biased region" description="Low complexity" evidence="1">
    <location>
        <begin position="199"/>
        <end position="209"/>
    </location>
</feature>
<feature type="region of interest" description="Disordered" evidence="1">
    <location>
        <begin position="194"/>
        <end position="242"/>
    </location>
</feature>
<dbReference type="Gene3D" id="2.120.10.30">
    <property type="entry name" value="TolB, C-terminal domain"/>
    <property type="match status" value="1"/>
</dbReference>
<name>A0ABR2YTS9_9CHLO</name>
<comment type="caution">
    <text evidence="3">The sequence shown here is derived from an EMBL/GenBank/DDBJ whole genome shotgun (WGS) entry which is preliminary data.</text>
</comment>
<keyword evidence="2" id="KW-1133">Transmembrane helix</keyword>
<evidence type="ECO:0000313" key="3">
    <source>
        <dbReference type="EMBL" id="KAK9915153.1"/>
    </source>
</evidence>
<sequence length="242" mass="25175">MEGDVTTLAGDCGSPGDDDGALHSALFSSGIEDVACLANCTILVTDPSSHKVRGILLDEPCTPPPDLPSAGKESDRLGVGRAAAYGAGTGVATCVLVWLMGMAGGKWVKKKVAARRAAVCFGTAGDPENFGQPSEDRALTASWELLAKRMEDKMVRPRMHGEDDSAYGCNLRRSVSGHPLPDLLDIAEESEAPGNALQGADAGPPAAAAMQHSEDRMEAAERGVEAGSNRPAFSDPFEELIA</sequence>
<feature type="transmembrane region" description="Helical" evidence="2">
    <location>
        <begin position="82"/>
        <end position="101"/>
    </location>
</feature>
<evidence type="ECO:0000313" key="4">
    <source>
        <dbReference type="Proteomes" id="UP001491310"/>
    </source>
</evidence>
<dbReference type="EMBL" id="JALJOT010000005">
    <property type="protein sequence ID" value="KAK9915153.1"/>
    <property type="molecule type" value="Genomic_DNA"/>
</dbReference>
<dbReference type="InterPro" id="IPR011042">
    <property type="entry name" value="6-blade_b-propeller_TolB-like"/>
</dbReference>